<keyword evidence="4" id="KW-0233">DNA recombination</keyword>
<dbReference type="Proteomes" id="UP001180453">
    <property type="component" value="Unassembled WGS sequence"/>
</dbReference>
<dbReference type="PANTHER" id="PTHR30629:SF2">
    <property type="entry name" value="PROPHAGE INTEGRASE INTS-RELATED"/>
    <property type="match status" value="1"/>
</dbReference>
<keyword evidence="2" id="KW-0229">DNA integration</keyword>
<dbReference type="EMBL" id="JAVDXU010000003">
    <property type="protein sequence ID" value="MDR7271307.1"/>
    <property type="molecule type" value="Genomic_DNA"/>
</dbReference>
<evidence type="ECO:0000256" key="3">
    <source>
        <dbReference type="ARBA" id="ARBA00023125"/>
    </source>
</evidence>
<protein>
    <submittedName>
        <fullName evidence="6">Integrase</fullName>
    </submittedName>
</protein>
<dbReference type="PROSITE" id="PS51898">
    <property type="entry name" value="TYR_RECOMBINASE"/>
    <property type="match status" value="1"/>
</dbReference>
<evidence type="ECO:0000256" key="4">
    <source>
        <dbReference type="ARBA" id="ARBA00023172"/>
    </source>
</evidence>
<keyword evidence="7" id="KW-1185">Reference proteome</keyword>
<comment type="similarity">
    <text evidence="1">Belongs to the 'phage' integrase family.</text>
</comment>
<organism evidence="6 7">
    <name type="scientific">Roseateles saccharophilus</name>
    <name type="common">Pseudomonas saccharophila</name>
    <dbReference type="NCBI Taxonomy" id="304"/>
    <lineage>
        <taxon>Bacteria</taxon>
        <taxon>Pseudomonadati</taxon>
        <taxon>Pseudomonadota</taxon>
        <taxon>Betaproteobacteria</taxon>
        <taxon>Burkholderiales</taxon>
        <taxon>Sphaerotilaceae</taxon>
        <taxon>Roseateles</taxon>
    </lineage>
</organism>
<accession>A0ABU1YR18</accession>
<comment type="caution">
    <text evidence="6">The sequence shown here is derived from an EMBL/GenBank/DDBJ whole genome shotgun (WGS) entry which is preliminary data.</text>
</comment>
<proteinExistence type="inferred from homology"/>
<dbReference type="InterPro" id="IPR002104">
    <property type="entry name" value="Integrase_catalytic"/>
</dbReference>
<feature type="domain" description="Tyr recombinase" evidence="5">
    <location>
        <begin position="58"/>
        <end position="139"/>
    </location>
</feature>
<evidence type="ECO:0000256" key="1">
    <source>
        <dbReference type="ARBA" id="ARBA00008857"/>
    </source>
</evidence>
<sequence>MHVDRVLTRTVANGAPTVANDALLYMNRMFKMAVRNHWIDRNPAADFELADAGGPEVPRERALSIDEIEELAGAMRDTPSFGRINELAVWLLLALCVRKMELLSARWDAFNLDAGVWTLRKESTKTKAARCCGACMQSQ</sequence>
<dbReference type="Gene3D" id="1.10.150.130">
    <property type="match status" value="1"/>
</dbReference>
<dbReference type="PANTHER" id="PTHR30629">
    <property type="entry name" value="PROPHAGE INTEGRASE"/>
    <property type="match status" value="1"/>
</dbReference>
<reference evidence="6 7" key="1">
    <citation type="submission" date="2023-07" db="EMBL/GenBank/DDBJ databases">
        <title>Sorghum-associated microbial communities from plants grown in Nebraska, USA.</title>
        <authorList>
            <person name="Schachtman D."/>
        </authorList>
    </citation>
    <scope>NUCLEOTIDE SEQUENCE [LARGE SCALE GENOMIC DNA]</scope>
    <source>
        <strain evidence="6 7">BE314</strain>
    </source>
</reference>
<gene>
    <name evidence="6" type="ORF">J2X20_003975</name>
</gene>
<evidence type="ECO:0000313" key="7">
    <source>
        <dbReference type="Proteomes" id="UP001180453"/>
    </source>
</evidence>
<dbReference type="InterPro" id="IPR013762">
    <property type="entry name" value="Integrase-like_cat_sf"/>
</dbReference>
<dbReference type="InterPro" id="IPR011010">
    <property type="entry name" value="DNA_brk_join_enz"/>
</dbReference>
<dbReference type="InterPro" id="IPR050808">
    <property type="entry name" value="Phage_Integrase"/>
</dbReference>
<dbReference type="SUPFAM" id="SSF56349">
    <property type="entry name" value="DNA breaking-rejoining enzymes"/>
    <property type="match status" value="1"/>
</dbReference>
<evidence type="ECO:0000256" key="2">
    <source>
        <dbReference type="ARBA" id="ARBA00022908"/>
    </source>
</evidence>
<evidence type="ECO:0000313" key="6">
    <source>
        <dbReference type="EMBL" id="MDR7271307.1"/>
    </source>
</evidence>
<evidence type="ECO:0000259" key="5">
    <source>
        <dbReference type="PROSITE" id="PS51898"/>
    </source>
</evidence>
<dbReference type="Gene3D" id="1.10.443.10">
    <property type="entry name" value="Intergrase catalytic core"/>
    <property type="match status" value="1"/>
</dbReference>
<dbReference type="InterPro" id="IPR010998">
    <property type="entry name" value="Integrase_recombinase_N"/>
</dbReference>
<name>A0ABU1YR18_ROSSA</name>
<keyword evidence="3" id="KW-0238">DNA-binding</keyword>